<reference evidence="4" key="2">
    <citation type="submission" date="2020-09" db="EMBL/GenBank/DDBJ databases">
        <authorList>
            <person name="Sun Q."/>
            <person name="Kim S."/>
        </authorList>
    </citation>
    <scope>NUCLEOTIDE SEQUENCE</scope>
    <source>
        <strain evidence="4">KCTC 32422</strain>
    </source>
</reference>
<dbReference type="PROSITE" id="PS50801">
    <property type="entry name" value="STAS"/>
    <property type="match status" value="1"/>
</dbReference>
<comment type="similarity">
    <text evidence="1 2">Belongs to the anti-sigma-factor antagonist family.</text>
</comment>
<dbReference type="Proteomes" id="UP000634139">
    <property type="component" value="Unassembled WGS sequence"/>
</dbReference>
<dbReference type="CDD" id="cd07043">
    <property type="entry name" value="STAS_anti-anti-sigma_factors"/>
    <property type="match status" value="1"/>
</dbReference>
<dbReference type="InterPro" id="IPR003658">
    <property type="entry name" value="Anti-sigma_ant"/>
</dbReference>
<dbReference type="PANTHER" id="PTHR33495:SF2">
    <property type="entry name" value="ANTI-SIGMA FACTOR ANTAGONIST TM_1081-RELATED"/>
    <property type="match status" value="1"/>
</dbReference>
<dbReference type="PANTHER" id="PTHR33495">
    <property type="entry name" value="ANTI-SIGMA FACTOR ANTAGONIST TM_1081-RELATED-RELATED"/>
    <property type="match status" value="1"/>
</dbReference>
<dbReference type="SUPFAM" id="SSF52091">
    <property type="entry name" value="SpoIIaa-like"/>
    <property type="match status" value="1"/>
</dbReference>
<dbReference type="InterPro" id="IPR036513">
    <property type="entry name" value="STAS_dom_sf"/>
</dbReference>
<name>A0A918R6B1_9SPHN</name>
<dbReference type="GO" id="GO:0043856">
    <property type="term" value="F:anti-sigma factor antagonist activity"/>
    <property type="evidence" value="ECO:0007669"/>
    <property type="project" value="InterPro"/>
</dbReference>
<sequence>MEIVSTNINGTLVVMPEGRIDSVTAESFQTALLPFLEDVTAIAIDGSKLSYVSSAGLRVFLMAAKSMKSKGGTLALFGLVPTVEEVFVISGFSKIIPIHPDLDCALAA</sequence>
<evidence type="ECO:0000313" key="4">
    <source>
        <dbReference type="EMBL" id="GGZ88219.1"/>
    </source>
</evidence>
<dbReference type="Pfam" id="PF01740">
    <property type="entry name" value="STAS"/>
    <property type="match status" value="1"/>
</dbReference>
<evidence type="ECO:0000256" key="2">
    <source>
        <dbReference type="RuleBase" id="RU003749"/>
    </source>
</evidence>
<accession>A0A918R6B1</accession>
<organism evidence="4 5">
    <name type="scientific">Novosphingobium arvoryzae</name>
    <dbReference type="NCBI Taxonomy" id="1256514"/>
    <lineage>
        <taxon>Bacteria</taxon>
        <taxon>Pseudomonadati</taxon>
        <taxon>Pseudomonadota</taxon>
        <taxon>Alphaproteobacteria</taxon>
        <taxon>Sphingomonadales</taxon>
        <taxon>Sphingomonadaceae</taxon>
        <taxon>Novosphingobium</taxon>
    </lineage>
</organism>
<protein>
    <recommendedName>
        <fullName evidence="2">Anti-sigma factor antagonist</fullName>
    </recommendedName>
</protein>
<dbReference type="RefSeq" id="WP_189538718.1">
    <property type="nucleotide sequence ID" value="NZ_BMZD01000001.1"/>
</dbReference>
<dbReference type="EMBL" id="BMZD01000001">
    <property type="protein sequence ID" value="GGZ88219.1"/>
    <property type="molecule type" value="Genomic_DNA"/>
</dbReference>
<evidence type="ECO:0000256" key="1">
    <source>
        <dbReference type="ARBA" id="ARBA00009013"/>
    </source>
</evidence>
<dbReference type="NCBIfam" id="TIGR00377">
    <property type="entry name" value="ant_ant_sig"/>
    <property type="match status" value="1"/>
</dbReference>
<evidence type="ECO:0000313" key="5">
    <source>
        <dbReference type="Proteomes" id="UP000634139"/>
    </source>
</evidence>
<dbReference type="AlphaFoldDB" id="A0A918R6B1"/>
<comment type="caution">
    <text evidence="4">The sequence shown here is derived from an EMBL/GenBank/DDBJ whole genome shotgun (WGS) entry which is preliminary data.</text>
</comment>
<keyword evidence="5" id="KW-1185">Reference proteome</keyword>
<dbReference type="InterPro" id="IPR002645">
    <property type="entry name" value="STAS_dom"/>
</dbReference>
<reference evidence="4" key="1">
    <citation type="journal article" date="2014" name="Int. J. Syst. Evol. Microbiol.">
        <title>Complete genome sequence of Corynebacterium casei LMG S-19264T (=DSM 44701T), isolated from a smear-ripened cheese.</title>
        <authorList>
            <consortium name="US DOE Joint Genome Institute (JGI-PGF)"/>
            <person name="Walter F."/>
            <person name="Albersmeier A."/>
            <person name="Kalinowski J."/>
            <person name="Ruckert C."/>
        </authorList>
    </citation>
    <scope>NUCLEOTIDE SEQUENCE</scope>
    <source>
        <strain evidence="4">KCTC 32422</strain>
    </source>
</reference>
<dbReference type="Gene3D" id="3.30.750.24">
    <property type="entry name" value="STAS domain"/>
    <property type="match status" value="1"/>
</dbReference>
<gene>
    <name evidence="4" type="ORF">GCM10011617_03830</name>
</gene>
<feature type="domain" description="STAS" evidence="3">
    <location>
        <begin position="1"/>
        <end position="108"/>
    </location>
</feature>
<evidence type="ECO:0000259" key="3">
    <source>
        <dbReference type="PROSITE" id="PS50801"/>
    </source>
</evidence>
<proteinExistence type="inferred from homology"/>